<dbReference type="EMBL" id="CAKOGP040001992">
    <property type="protein sequence ID" value="CAJ1959332.1"/>
    <property type="molecule type" value="Genomic_DNA"/>
</dbReference>
<accession>A0AAD2JKU4</accession>
<sequence length="293" mass="32414">MLSEENLYSTFIDNVMSGGTSYFLGYDAYDAKRGSNMGQVEQQPQQLLDAILGNAISRVKNLLSRGVADPNTCLGIGPVNAASNNDAETPLVETTSNNAIKNNGFKAFSPAQPTRNTSKMVEQMKSIDKVFKWTRVFGNSPTLIHIAVLNIYHRHTRSRDLERALGILELLLEHGGAVDYRSMNIYLRSVAMASNPLDFAIGLQKKALYQKKENLAFAMTQAVGILRKPWKGGEEGITYNSQNIETNKIPFELVTFGCIDSAKNYLYQPTDHPDIQFIFSNDDGDTSVSSNEA</sequence>
<dbReference type="AlphaFoldDB" id="A0AAD2JKU4"/>
<reference evidence="1" key="1">
    <citation type="submission" date="2023-08" db="EMBL/GenBank/DDBJ databases">
        <authorList>
            <person name="Audoor S."/>
            <person name="Bilcke G."/>
        </authorList>
    </citation>
    <scope>NUCLEOTIDE SEQUENCE</scope>
</reference>
<comment type="caution">
    <text evidence="1">The sequence shown here is derived from an EMBL/GenBank/DDBJ whole genome shotgun (WGS) entry which is preliminary data.</text>
</comment>
<evidence type="ECO:0000313" key="1">
    <source>
        <dbReference type="EMBL" id="CAJ1959332.1"/>
    </source>
</evidence>
<gene>
    <name evidence="1" type="ORF">CYCCA115_LOCUS17754</name>
</gene>
<keyword evidence="2" id="KW-1185">Reference proteome</keyword>
<organism evidence="1 2">
    <name type="scientific">Cylindrotheca closterium</name>
    <dbReference type="NCBI Taxonomy" id="2856"/>
    <lineage>
        <taxon>Eukaryota</taxon>
        <taxon>Sar</taxon>
        <taxon>Stramenopiles</taxon>
        <taxon>Ochrophyta</taxon>
        <taxon>Bacillariophyta</taxon>
        <taxon>Bacillariophyceae</taxon>
        <taxon>Bacillariophycidae</taxon>
        <taxon>Bacillariales</taxon>
        <taxon>Bacillariaceae</taxon>
        <taxon>Cylindrotheca</taxon>
    </lineage>
</organism>
<dbReference type="Proteomes" id="UP001295423">
    <property type="component" value="Unassembled WGS sequence"/>
</dbReference>
<evidence type="ECO:0000313" key="2">
    <source>
        <dbReference type="Proteomes" id="UP001295423"/>
    </source>
</evidence>
<name>A0AAD2JKU4_9STRA</name>
<protein>
    <submittedName>
        <fullName evidence="1">Uncharacterized protein</fullName>
    </submittedName>
</protein>
<proteinExistence type="predicted"/>